<dbReference type="Gene3D" id="3.40.50.10190">
    <property type="entry name" value="BRCT domain"/>
    <property type="match status" value="1"/>
</dbReference>
<keyword evidence="2" id="KW-0333">Golgi apparatus</keyword>
<evidence type="ECO:0000259" key="6">
    <source>
        <dbReference type="PROSITE" id="PS50172"/>
    </source>
</evidence>
<dbReference type="GO" id="GO:0034044">
    <property type="term" value="C:exomer complex"/>
    <property type="evidence" value="ECO:0007669"/>
    <property type="project" value="TreeGrafter"/>
</dbReference>
<dbReference type="GO" id="GO:0005802">
    <property type="term" value="C:trans-Golgi network"/>
    <property type="evidence" value="ECO:0007669"/>
    <property type="project" value="TreeGrafter"/>
</dbReference>
<organism evidence="8 9">
    <name type="scientific">Saccharomycopsis crataegensis</name>
    <dbReference type="NCBI Taxonomy" id="43959"/>
    <lineage>
        <taxon>Eukaryota</taxon>
        <taxon>Fungi</taxon>
        <taxon>Dikarya</taxon>
        <taxon>Ascomycota</taxon>
        <taxon>Saccharomycotina</taxon>
        <taxon>Saccharomycetes</taxon>
        <taxon>Saccharomycopsidaceae</taxon>
        <taxon>Saccharomycopsis</taxon>
    </lineage>
</organism>
<dbReference type="Pfam" id="PF16892">
    <property type="entry name" value="CHS5_N"/>
    <property type="match status" value="1"/>
</dbReference>
<dbReference type="SMART" id="SM00292">
    <property type="entry name" value="BRCT"/>
    <property type="match status" value="1"/>
</dbReference>
<evidence type="ECO:0000313" key="9">
    <source>
        <dbReference type="Proteomes" id="UP001360560"/>
    </source>
</evidence>
<evidence type="ECO:0000256" key="4">
    <source>
        <dbReference type="ARBA" id="ARBA00071189"/>
    </source>
</evidence>
<comment type="caution">
    <text evidence="8">The sequence shown here is derived from an EMBL/GenBank/DDBJ whole genome shotgun (WGS) entry which is preliminary data.</text>
</comment>
<feature type="compositionally biased region" description="Basic and acidic residues" evidence="5">
    <location>
        <begin position="419"/>
        <end position="430"/>
    </location>
</feature>
<dbReference type="InterPro" id="IPR013783">
    <property type="entry name" value="Ig-like_fold"/>
</dbReference>
<dbReference type="InterPro" id="IPR031669">
    <property type="entry name" value="Fn3_2"/>
</dbReference>
<dbReference type="CDD" id="cd13945">
    <property type="entry name" value="Chs5_N"/>
    <property type="match status" value="1"/>
</dbReference>
<dbReference type="PROSITE" id="PS50853">
    <property type="entry name" value="FN3"/>
    <property type="match status" value="1"/>
</dbReference>
<keyword evidence="9" id="KW-1185">Reference proteome</keyword>
<dbReference type="InterPro" id="IPR003961">
    <property type="entry name" value="FN3_dom"/>
</dbReference>
<dbReference type="Pfam" id="PF16893">
    <property type="entry name" value="fn3_2"/>
    <property type="match status" value="1"/>
</dbReference>
<comment type="similarity">
    <text evidence="3">Belongs to the CHS5 family.</text>
</comment>
<sequence>MVEVSLTVGKLDASLALLLTKDHHLIEFPTILLPDGVQAGSIVKIRCDRDLDNEKKEEQQFHEVQDQIFKMFGQSEPEKPVLKLRNVTQTSCVLEWEPLKLSTASIKSLTLYKNGERLGQIPNPLINTTTKLSGLPIDTPFKFSLRLDTTAGVYHSNEIEVRTHKMTDLSGITVCLGEIDWKEEGINKEDIADILKSMNAKPLQSEVKVDTTHFVCTLAKGQQWKKAVDNNIPVVRPEWLKACDTDKRIVGVRMFYLDANGELIKQYKITHKEKIIVTNPPAASDSDAADELPKNPSSKNSKSEQFDDVPLDGSSTNVTGEKTVVSDDAALKETADKLTKAEEIIAAEKTEVLESKLEEDQKAVEKTEIACTPDEVVDEESVKDDPTDKEPVSAEPVIKVEDSGDEPVSESNEEEIVTEDNKQEEQKEEKTEEVEEKTEEVEEKTEEVEEKTEEVEEKTEEVKEKTEEVEEKTEEVKEKTEEVEEKAEEVEKKTEEVEKRKPAATKSENKKSKKKKKQSKK</sequence>
<dbReference type="GO" id="GO:0046983">
    <property type="term" value="F:protein dimerization activity"/>
    <property type="evidence" value="ECO:0007669"/>
    <property type="project" value="InterPro"/>
</dbReference>
<comment type="subcellular location">
    <subcellularLocation>
        <location evidence="1">Golgi apparatus</location>
    </subcellularLocation>
</comment>
<dbReference type="InterPro" id="IPR001357">
    <property type="entry name" value="BRCT_dom"/>
</dbReference>
<dbReference type="EMBL" id="BTFZ01000020">
    <property type="protein sequence ID" value="GMM39027.1"/>
    <property type="molecule type" value="Genomic_DNA"/>
</dbReference>
<dbReference type="PANTHER" id="PTHR47351:SF1">
    <property type="entry name" value="CHITIN BIOSYNTHESIS PROTEIN CHS5"/>
    <property type="match status" value="1"/>
</dbReference>
<dbReference type="PROSITE" id="PS50172">
    <property type="entry name" value="BRCT"/>
    <property type="match status" value="1"/>
</dbReference>
<protein>
    <recommendedName>
        <fullName evidence="4">Chitin biosynthesis protein CHS5</fullName>
    </recommendedName>
</protein>
<feature type="domain" description="Fibronectin type-III" evidence="7">
    <location>
        <begin position="76"/>
        <end position="170"/>
    </location>
</feature>
<dbReference type="PANTHER" id="PTHR47351">
    <property type="entry name" value="CHITIN BIOSYNTHESIS PROTEIN CHS5"/>
    <property type="match status" value="1"/>
</dbReference>
<feature type="compositionally biased region" description="Basic and acidic residues" evidence="5">
    <location>
        <begin position="357"/>
        <end position="368"/>
    </location>
</feature>
<reference evidence="8 9" key="1">
    <citation type="journal article" date="2023" name="Elife">
        <title>Identification of key yeast species and microbe-microbe interactions impacting larval growth of Drosophila in the wild.</title>
        <authorList>
            <person name="Mure A."/>
            <person name="Sugiura Y."/>
            <person name="Maeda R."/>
            <person name="Honda K."/>
            <person name="Sakurai N."/>
            <person name="Takahashi Y."/>
            <person name="Watada M."/>
            <person name="Katoh T."/>
            <person name="Gotoh A."/>
            <person name="Gotoh Y."/>
            <person name="Taniguchi I."/>
            <person name="Nakamura K."/>
            <person name="Hayashi T."/>
            <person name="Katayama T."/>
            <person name="Uemura T."/>
            <person name="Hattori Y."/>
        </authorList>
    </citation>
    <scope>NUCLEOTIDE SEQUENCE [LARGE SCALE GENOMIC DNA]</scope>
    <source>
        <strain evidence="8 9">SC-9</strain>
    </source>
</reference>
<dbReference type="GO" id="GO:0000747">
    <property type="term" value="P:conjugation with cellular fusion"/>
    <property type="evidence" value="ECO:0007669"/>
    <property type="project" value="TreeGrafter"/>
</dbReference>
<feature type="compositionally biased region" description="Basic and acidic residues" evidence="5">
    <location>
        <begin position="383"/>
        <end position="402"/>
    </location>
</feature>
<dbReference type="RefSeq" id="XP_064856022.1">
    <property type="nucleotide sequence ID" value="XM_064999950.1"/>
</dbReference>
<feature type="compositionally biased region" description="Basic residues" evidence="5">
    <location>
        <begin position="511"/>
        <end position="521"/>
    </location>
</feature>
<feature type="domain" description="BRCT" evidence="6">
    <location>
        <begin position="164"/>
        <end position="257"/>
    </location>
</feature>
<evidence type="ECO:0000259" key="7">
    <source>
        <dbReference type="PROSITE" id="PS50853"/>
    </source>
</evidence>
<dbReference type="GeneID" id="90077015"/>
<feature type="compositionally biased region" description="Acidic residues" evidence="5">
    <location>
        <begin position="403"/>
        <end position="418"/>
    </location>
</feature>
<dbReference type="GO" id="GO:0006893">
    <property type="term" value="P:Golgi to plasma membrane transport"/>
    <property type="evidence" value="ECO:0007669"/>
    <property type="project" value="TreeGrafter"/>
</dbReference>
<dbReference type="Pfam" id="PF00533">
    <property type="entry name" value="BRCT"/>
    <property type="match status" value="1"/>
</dbReference>
<dbReference type="FunFam" id="3.40.50.10190:FF:000077">
    <property type="entry name" value="Chitin biosynthesis protein CHS5"/>
    <property type="match status" value="1"/>
</dbReference>
<evidence type="ECO:0000256" key="1">
    <source>
        <dbReference type="ARBA" id="ARBA00004555"/>
    </source>
</evidence>
<evidence type="ECO:0000256" key="2">
    <source>
        <dbReference type="ARBA" id="ARBA00023034"/>
    </source>
</evidence>
<evidence type="ECO:0000313" key="8">
    <source>
        <dbReference type="EMBL" id="GMM39027.1"/>
    </source>
</evidence>
<accession>A0AAV5QVV6</accession>
<feature type="region of interest" description="Disordered" evidence="5">
    <location>
        <begin position="280"/>
        <end position="322"/>
    </location>
</feature>
<dbReference type="CDD" id="cd00063">
    <property type="entry name" value="FN3"/>
    <property type="match status" value="1"/>
</dbReference>
<proteinExistence type="inferred from homology"/>
<dbReference type="InterPro" id="IPR052827">
    <property type="entry name" value="CHS_Export/Cell_Fusion_Reg"/>
</dbReference>
<feature type="compositionally biased region" description="Acidic residues" evidence="5">
    <location>
        <begin position="431"/>
        <end position="459"/>
    </location>
</feature>
<dbReference type="AlphaFoldDB" id="A0AAV5QVV6"/>
<dbReference type="SUPFAM" id="SSF52113">
    <property type="entry name" value="BRCT domain"/>
    <property type="match status" value="1"/>
</dbReference>
<dbReference type="Proteomes" id="UP001360560">
    <property type="component" value="Unassembled WGS sequence"/>
</dbReference>
<dbReference type="Gene3D" id="2.60.40.10">
    <property type="entry name" value="Immunoglobulins"/>
    <property type="match status" value="1"/>
</dbReference>
<feature type="region of interest" description="Disordered" evidence="5">
    <location>
        <begin position="357"/>
        <end position="521"/>
    </location>
</feature>
<dbReference type="Gene3D" id="1.10.287.950">
    <property type="entry name" value="Methyl-accepting chemotaxis protein"/>
    <property type="match status" value="1"/>
</dbReference>
<gene>
    <name evidence="8" type="ORF">DASC09_063660</name>
</gene>
<evidence type="ECO:0000256" key="5">
    <source>
        <dbReference type="SAM" id="MobiDB-lite"/>
    </source>
</evidence>
<evidence type="ECO:0000256" key="3">
    <source>
        <dbReference type="ARBA" id="ARBA00060872"/>
    </source>
</evidence>
<dbReference type="InterPro" id="IPR031673">
    <property type="entry name" value="Chs5_N"/>
</dbReference>
<name>A0AAV5QVV6_9ASCO</name>
<dbReference type="Gene3D" id="6.20.120.50">
    <property type="match status" value="1"/>
</dbReference>
<dbReference type="InterPro" id="IPR036420">
    <property type="entry name" value="BRCT_dom_sf"/>
</dbReference>
<feature type="compositionally biased region" description="Basic and acidic residues" evidence="5">
    <location>
        <begin position="489"/>
        <end position="501"/>
    </location>
</feature>